<evidence type="ECO:0000313" key="1">
    <source>
        <dbReference type="EMBL" id="PPQ27184.1"/>
    </source>
</evidence>
<reference evidence="1 2" key="1">
    <citation type="journal article" date="2018" name="Arch. Microbiol.">
        <title>New insights into the metabolic potential of the phototrophic purple bacterium Rhodopila globiformis DSM 161(T) from its draft genome sequence and evidence for a vanadium-dependent nitrogenase.</title>
        <authorList>
            <person name="Imhoff J.F."/>
            <person name="Rahn T."/>
            <person name="Kunzel S."/>
            <person name="Neulinger S.C."/>
        </authorList>
    </citation>
    <scope>NUCLEOTIDE SEQUENCE [LARGE SCALE GENOMIC DNA]</scope>
    <source>
        <strain evidence="1 2">DSM 16996</strain>
    </source>
</reference>
<evidence type="ECO:0000313" key="2">
    <source>
        <dbReference type="Proteomes" id="UP000239089"/>
    </source>
</evidence>
<dbReference type="Proteomes" id="UP000239089">
    <property type="component" value="Unassembled WGS sequence"/>
</dbReference>
<dbReference type="RefSeq" id="WP_104509660.1">
    <property type="nucleotide sequence ID" value="NZ_JACIGC010000001.1"/>
</dbReference>
<protein>
    <submittedName>
        <fullName evidence="1">Uncharacterized protein</fullName>
    </submittedName>
</protein>
<name>A0A2S6MXT6_9HYPH</name>
<organism evidence="1 2">
    <name type="scientific">Rhodoblastus sphagnicola</name>
    <dbReference type="NCBI Taxonomy" id="333368"/>
    <lineage>
        <taxon>Bacteria</taxon>
        <taxon>Pseudomonadati</taxon>
        <taxon>Pseudomonadota</taxon>
        <taxon>Alphaproteobacteria</taxon>
        <taxon>Hyphomicrobiales</taxon>
        <taxon>Rhodoblastaceae</taxon>
        <taxon>Rhodoblastus</taxon>
    </lineage>
</organism>
<sequence>MEISLQQAIEIHAKVLRAHRGPLAPGLARYKAERLADAGDYEGRDVWMKVADCAETLPDRAPFEVETAHAA</sequence>
<dbReference type="EMBL" id="NHSJ01000126">
    <property type="protein sequence ID" value="PPQ27184.1"/>
    <property type="molecule type" value="Genomic_DNA"/>
</dbReference>
<dbReference type="OrthoDB" id="8453929at2"/>
<gene>
    <name evidence="1" type="ORF">CCR94_20310</name>
</gene>
<accession>A0A2S6MXT6</accession>
<dbReference type="AlphaFoldDB" id="A0A2S6MXT6"/>
<proteinExistence type="predicted"/>
<keyword evidence="2" id="KW-1185">Reference proteome</keyword>
<comment type="caution">
    <text evidence="1">The sequence shown here is derived from an EMBL/GenBank/DDBJ whole genome shotgun (WGS) entry which is preliminary data.</text>
</comment>